<reference evidence="1 2" key="1">
    <citation type="journal article" date="2022" name="Hortic Res">
        <title>A haplotype resolved chromosomal level avocado genome allows analysis of novel avocado genes.</title>
        <authorList>
            <person name="Nath O."/>
            <person name="Fletcher S.J."/>
            <person name="Hayward A."/>
            <person name="Shaw L.M."/>
            <person name="Masouleh A.K."/>
            <person name="Furtado A."/>
            <person name="Henry R.J."/>
            <person name="Mitter N."/>
        </authorList>
    </citation>
    <scope>NUCLEOTIDE SEQUENCE [LARGE SCALE GENOMIC DNA]</scope>
    <source>
        <strain evidence="2">cv. Hass</strain>
    </source>
</reference>
<keyword evidence="2" id="KW-1185">Reference proteome</keyword>
<gene>
    <name evidence="1" type="ORF">MRB53_025793</name>
</gene>
<sequence>MGSILANRNKTPASKAIVLALLCACFTQQNIPIMSVDATNNVQIIYMRQRPLGEDPTVIIEKSHHRMLAAVLGSKEAVADALLYSYKHGILGFAAKLTESQAEMVAGILF</sequence>
<evidence type="ECO:0000313" key="2">
    <source>
        <dbReference type="Proteomes" id="UP001234297"/>
    </source>
</evidence>
<protein>
    <submittedName>
        <fullName evidence="1">Uncharacterized protein</fullName>
    </submittedName>
</protein>
<evidence type="ECO:0000313" key="1">
    <source>
        <dbReference type="EMBL" id="KAJ8632457.1"/>
    </source>
</evidence>
<organism evidence="1 2">
    <name type="scientific">Persea americana</name>
    <name type="common">Avocado</name>
    <dbReference type="NCBI Taxonomy" id="3435"/>
    <lineage>
        <taxon>Eukaryota</taxon>
        <taxon>Viridiplantae</taxon>
        <taxon>Streptophyta</taxon>
        <taxon>Embryophyta</taxon>
        <taxon>Tracheophyta</taxon>
        <taxon>Spermatophyta</taxon>
        <taxon>Magnoliopsida</taxon>
        <taxon>Magnoliidae</taxon>
        <taxon>Laurales</taxon>
        <taxon>Lauraceae</taxon>
        <taxon>Persea</taxon>
    </lineage>
</organism>
<accession>A0ACC2LG43</accession>
<dbReference type="EMBL" id="CM056816">
    <property type="protein sequence ID" value="KAJ8632457.1"/>
    <property type="molecule type" value="Genomic_DNA"/>
</dbReference>
<proteinExistence type="predicted"/>
<dbReference type="Proteomes" id="UP001234297">
    <property type="component" value="Chromosome 8"/>
</dbReference>
<comment type="caution">
    <text evidence="1">The sequence shown here is derived from an EMBL/GenBank/DDBJ whole genome shotgun (WGS) entry which is preliminary data.</text>
</comment>
<name>A0ACC2LG43_PERAE</name>